<dbReference type="STRING" id="596151.DesfrDRAFT_1723"/>
<sequence length="101" mass="11261">MKRRRRRQPPYRPATASARLYVRLDARHVALLKFLLEAEDNLALPTVVDRFAAVVRLAYAPQAAARVEGFVRDLTAMCPEATVCLRPNSPFPLPTGRASST</sequence>
<name>E1JVS4_SOLFR</name>
<dbReference type="RefSeq" id="WP_005992984.1">
    <property type="nucleotide sequence ID" value="NZ_AECZ01000009.1"/>
</dbReference>
<proteinExistence type="predicted"/>
<organism evidence="1 2">
    <name type="scientific">Solidesulfovibrio fructosivorans JJ]</name>
    <dbReference type="NCBI Taxonomy" id="596151"/>
    <lineage>
        <taxon>Bacteria</taxon>
        <taxon>Pseudomonadati</taxon>
        <taxon>Thermodesulfobacteriota</taxon>
        <taxon>Desulfovibrionia</taxon>
        <taxon>Desulfovibrionales</taxon>
        <taxon>Desulfovibrionaceae</taxon>
        <taxon>Solidesulfovibrio</taxon>
    </lineage>
</organism>
<evidence type="ECO:0000313" key="1">
    <source>
        <dbReference type="EMBL" id="EFL51562.1"/>
    </source>
</evidence>
<dbReference type="AlphaFoldDB" id="E1JVS4"/>
<gene>
    <name evidence="1" type="ORF">DesfrDRAFT_1723</name>
</gene>
<dbReference type="OrthoDB" id="5472144at2"/>
<protein>
    <recommendedName>
        <fullName evidence="3">DUF4911 domain-containing protein</fullName>
    </recommendedName>
</protein>
<evidence type="ECO:0008006" key="3">
    <source>
        <dbReference type="Google" id="ProtNLM"/>
    </source>
</evidence>
<reference evidence="1 2" key="1">
    <citation type="submission" date="2010-08" db="EMBL/GenBank/DDBJ databases">
        <title>The draft genome of Desulfovibrio fructosovorans JJ.</title>
        <authorList>
            <consortium name="US DOE Joint Genome Institute (JGI-PGF)"/>
            <person name="Lucas S."/>
            <person name="Copeland A."/>
            <person name="Lapidus A."/>
            <person name="Cheng J.-F."/>
            <person name="Bruce D."/>
            <person name="Goodwin L."/>
            <person name="Pitluck S."/>
            <person name="Land M.L."/>
            <person name="Hauser L."/>
            <person name="Chang Y.-J."/>
            <person name="Jeffries C."/>
            <person name="Wall J.D."/>
            <person name="Stahl D.A."/>
            <person name="Arkin A.P."/>
            <person name="Dehal P."/>
            <person name="Stolyar S.M."/>
            <person name="Hazen T.C."/>
            <person name="Woyke T.J."/>
        </authorList>
    </citation>
    <scope>NUCLEOTIDE SEQUENCE [LARGE SCALE GENOMIC DNA]</scope>
    <source>
        <strain evidence="1 2">JJ</strain>
    </source>
</reference>
<dbReference type="eggNOG" id="ENOG503181H">
    <property type="taxonomic scope" value="Bacteria"/>
</dbReference>
<comment type="caution">
    <text evidence="1">The sequence shown here is derived from an EMBL/GenBank/DDBJ whole genome shotgun (WGS) entry which is preliminary data.</text>
</comment>
<dbReference type="EMBL" id="AECZ01000009">
    <property type="protein sequence ID" value="EFL51562.1"/>
    <property type="molecule type" value="Genomic_DNA"/>
</dbReference>
<dbReference type="InterPro" id="IPR032587">
    <property type="entry name" value="DUF4911"/>
</dbReference>
<dbReference type="Pfam" id="PF16256">
    <property type="entry name" value="DUF4911"/>
    <property type="match status" value="1"/>
</dbReference>
<keyword evidence="2" id="KW-1185">Reference proteome</keyword>
<dbReference type="Proteomes" id="UP000006250">
    <property type="component" value="Unassembled WGS sequence"/>
</dbReference>
<accession>E1JVS4</accession>
<evidence type="ECO:0000313" key="2">
    <source>
        <dbReference type="Proteomes" id="UP000006250"/>
    </source>
</evidence>